<dbReference type="SUPFAM" id="SSF47413">
    <property type="entry name" value="lambda repressor-like DNA-binding domains"/>
    <property type="match status" value="1"/>
</dbReference>
<dbReference type="RefSeq" id="WP_251489664.1">
    <property type="nucleotide sequence ID" value="NZ_CAJSLV010000051.1"/>
</dbReference>
<dbReference type="SMART" id="SM00530">
    <property type="entry name" value="HTH_XRE"/>
    <property type="match status" value="1"/>
</dbReference>
<protein>
    <submittedName>
        <fullName evidence="2">Helix-turn-helix domain-containing protein</fullName>
    </submittedName>
</protein>
<comment type="caution">
    <text evidence="2">The sequence shown here is derived from an EMBL/GenBank/DDBJ whole genome shotgun (WGS) entry which is preliminary data.</text>
</comment>
<dbReference type="Pfam" id="PF13560">
    <property type="entry name" value="HTH_31"/>
    <property type="match status" value="1"/>
</dbReference>
<dbReference type="CDD" id="cd00093">
    <property type="entry name" value="HTH_XRE"/>
    <property type="match status" value="1"/>
</dbReference>
<accession>A0A9W4DPJ2</accession>
<dbReference type="AlphaFoldDB" id="A0A9W4DPJ2"/>
<dbReference type="Gene3D" id="1.10.260.40">
    <property type="entry name" value="lambda repressor-like DNA-binding domains"/>
    <property type="match status" value="1"/>
</dbReference>
<dbReference type="InterPro" id="IPR010982">
    <property type="entry name" value="Lambda_DNA-bd_dom_sf"/>
</dbReference>
<feature type="domain" description="HTH cro/C1-type" evidence="1">
    <location>
        <begin position="19"/>
        <end position="72"/>
    </location>
</feature>
<dbReference type="GO" id="GO:0003677">
    <property type="term" value="F:DNA binding"/>
    <property type="evidence" value="ECO:0007669"/>
    <property type="project" value="InterPro"/>
</dbReference>
<dbReference type="InterPro" id="IPR001387">
    <property type="entry name" value="Cro/C1-type_HTH"/>
</dbReference>
<evidence type="ECO:0000313" key="2">
    <source>
        <dbReference type="EMBL" id="CAG6393758.1"/>
    </source>
</evidence>
<sequence length="278" mass="31113">MNGNGDDDPSARAVFRRELSRRRESSGWTLAQLSDKTRYDTSYLQRLEKGGRLGSLDAACALDRVYDAGDLLANLWRLAKREARQSRYQGFTDLEADATGVQEFSISTVPGLLQTPRYAEALLRTLPISEEALPGEVQSRIARQELLTGSQPLHYRGLLDESVIRRPARNPEVWTEQLGHLVEAAQRPNISLQMVPYTAGLHDLLGSSLQLLWLASGQMVAYIESSRFGQLIDDVDEVEHLRLSYDRLRDSALSTAETLGLLRDVLEDRASCSTPRQT</sequence>
<name>A0A9W4DPJ2_9ACTN</name>
<proteinExistence type="predicted"/>
<dbReference type="EMBL" id="CAJSLV010000051">
    <property type="protein sequence ID" value="CAG6393758.1"/>
    <property type="molecule type" value="Genomic_DNA"/>
</dbReference>
<keyword evidence="3" id="KW-1185">Reference proteome</keyword>
<gene>
    <name evidence="2" type="ORF">SCOCK_220012</name>
</gene>
<evidence type="ECO:0000313" key="3">
    <source>
        <dbReference type="Proteomes" id="UP001152519"/>
    </source>
</evidence>
<dbReference type="Pfam" id="PF19054">
    <property type="entry name" value="DUF5753"/>
    <property type="match status" value="1"/>
</dbReference>
<evidence type="ECO:0000259" key="1">
    <source>
        <dbReference type="PROSITE" id="PS50943"/>
    </source>
</evidence>
<reference evidence="2" key="1">
    <citation type="submission" date="2021-05" db="EMBL/GenBank/DDBJ databases">
        <authorList>
            <person name="Arsene-Ploetze F."/>
        </authorList>
    </citation>
    <scope>NUCLEOTIDE SEQUENCE</scope>
    <source>
        <strain evidence="2">DSM 42138</strain>
    </source>
</reference>
<dbReference type="PROSITE" id="PS50943">
    <property type="entry name" value="HTH_CROC1"/>
    <property type="match status" value="1"/>
</dbReference>
<dbReference type="InterPro" id="IPR043917">
    <property type="entry name" value="DUF5753"/>
</dbReference>
<dbReference type="Proteomes" id="UP001152519">
    <property type="component" value="Unassembled WGS sequence"/>
</dbReference>
<organism evidence="2 3">
    <name type="scientific">Actinacidiphila cocklensis</name>
    <dbReference type="NCBI Taxonomy" id="887465"/>
    <lineage>
        <taxon>Bacteria</taxon>
        <taxon>Bacillati</taxon>
        <taxon>Actinomycetota</taxon>
        <taxon>Actinomycetes</taxon>
        <taxon>Kitasatosporales</taxon>
        <taxon>Streptomycetaceae</taxon>
        <taxon>Actinacidiphila</taxon>
    </lineage>
</organism>